<dbReference type="Pfam" id="PF13560">
    <property type="entry name" value="HTH_31"/>
    <property type="match status" value="1"/>
</dbReference>
<dbReference type="PROSITE" id="PS50943">
    <property type="entry name" value="HTH_CROC1"/>
    <property type="match status" value="1"/>
</dbReference>
<sequence>MGRRYNPTWQKFGSELRKHRTSTSMSQGQVAQALVVSSSLISYMESGMRGPQFDQAQQLDALFRTTGTFERLWKSANGQTLYPTGSRTSIDFEQLAYEIREYHNFLVPGLMQTADYARATFAAMRPFVDAATIDQLVDSRLQRQRVLEDTDRPLMWVVLDETVIRRNIGGVVTMKGQIGHLLRLIDEHVLRLQIVPSDLSMPPGLCGPFRVFAFADRPMVVTAEHVVDDVVLDSDEHVRTCSTLWSAIQADALPTSSSVDLLRQIQGELDE</sequence>
<feature type="domain" description="HTH cro/C1-type" evidence="1">
    <location>
        <begin position="16"/>
        <end position="69"/>
    </location>
</feature>
<evidence type="ECO:0000313" key="2">
    <source>
        <dbReference type="EMBL" id="TQN30331.1"/>
    </source>
</evidence>
<dbReference type="OrthoDB" id="3419856at2"/>
<dbReference type="InterPro" id="IPR001387">
    <property type="entry name" value="Cro/C1-type_HTH"/>
</dbReference>
<dbReference type="InterPro" id="IPR010982">
    <property type="entry name" value="Lambda_DNA-bd_dom_sf"/>
</dbReference>
<dbReference type="SMART" id="SM00530">
    <property type="entry name" value="HTH_XRE"/>
    <property type="match status" value="1"/>
</dbReference>
<dbReference type="Proteomes" id="UP000317422">
    <property type="component" value="Unassembled WGS sequence"/>
</dbReference>
<dbReference type="EMBL" id="VFQC01000001">
    <property type="protein sequence ID" value="TQN30331.1"/>
    <property type="molecule type" value="Genomic_DNA"/>
</dbReference>
<dbReference type="GO" id="GO:0003677">
    <property type="term" value="F:DNA binding"/>
    <property type="evidence" value="ECO:0007669"/>
    <property type="project" value="InterPro"/>
</dbReference>
<organism evidence="2 3">
    <name type="scientific">Haloactinospora alba</name>
    <dbReference type="NCBI Taxonomy" id="405555"/>
    <lineage>
        <taxon>Bacteria</taxon>
        <taxon>Bacillati</taxon>
        <taxon>Actinomycetota</taxon>
        <taxon>Actinomycetes</taxon>
        <taxon>Streptosporangiales</taxon>
        <taxon>Nocardiopsidaceae</taxon>
        <taxon>Haloactinospora</taxon>
    </lineage>
</organism>
<evidence type="ECO:0000313" key="3">
    <source>
        <dbReference type="Proteomes" id="UP000317422"/>
    </source>
</evidence>
<accession>A0A543NET6</accession>
<dbReference type="CDD" id="cd00093">
    <property type="entry name" value="HTH_XRE"/>
    <property type="match status" value="1"/>
</dbReference>
<dbReference type="RefSeq" id="WP_141921601.1">
    <property type="nucleotide sequence ID" value="NZ_VFQC01000001.1"/>
</dbReference>
<comment type="caution">
    <text evidence="2">The sequence shown here is derived from an EMBL/GenBank/DDBJ whole genome shotgun (WGS) entry which is preliminary data.</text>
</comment>
<dbReference type="AlphaFoldDB" id="A0A543NET6"/>
<dbReference type="Gene3D" id="1.10.260.40">
    <property type="entry name" value="lambda repressor-like DNA-binding domains"/>
    <property type="match status" value="1"/>
</dbReference>
<reference evidence="2 3" key="1">
    <citation type="submission" date="2019-06" db="EMBL/GenBank/DDBJ databases">
        <title>Sequencing the genomes of 1000 actinobacteria strains.</title>
        <authorList>
            <person name="Klenk H.-P."/>
        </authorList>
    </citation>
    <scope>NUCLEOTIDE SEQUENCE [LARGE SCALE GENOMIC DNA]</scope>
    <source>
        <strain evidence="2 3">DSM 45015</strain>
    </source>
</reference>
<evidence type="ECO:0000259" key="1">
    <source>
        <dbReference type="PROSITE" id="PS50943"/>
    </source>
</evidence>
<name>A0A543NET6_9ACTN</name>
<keyword evidence="3" id="KW-1185">Reference proteome</keyword>
<protein>
    <submittedName>
        <fullName evidence="2">Helix-turn-helix protein</fullName>
    </submittedName>
</protein>
<dbReference type="Pfam" id="PF19054">
    <property type="entry name" value="DUF5753"/>
    <property type="match status" value="1"/>
</dbReference>
<proteinExistence type="predicted"/>
<dbReference type="InterPro" id="IPR043917">
    <property type="entry name" value="DUF5753"/>
</dbReference>
<gene>
    <name evidence="2" type="ORF">FHX37_0205</name>
</gene>
<dbReference type="SUPFAM" id="SSF47413">
    <property type="entry name" value="lambda repressor-like DNA-binding domains"/>
    <property type="match status" value="1"/>
</dbReference>